<evidence type="ECO:0000313" key="2">
    <source>
        <dbReference type="Proteomes" id="UP001627154"/>
    </source>
</evidence>
<organism evidence="1 2">
    <name type="scientific">Trichogramma kaykai</name>
    <dbReference type="NCBI Taxonomy" id="54128"/>
    <lineage>
        <taxon>Eukaryota</taxon>
        <taxon>Metazoa</taxon>
        <taxon>Ecdysozoa</taxon>
        <taxon>Arthropoda</taxon>
        <taxon>Hexapoda</taxon>
        <taxon>Insecta</taxon>
        <taxon>Pterygota</taxon>
        <taxon>Neoptera</taxon>
        <taxon>Endopterygota</taxon>
        <taxon>Hymenoptera</taxon>
        <taxon>Apocrita</taxon>
        <taxon>Proctotrupomorpha</taxon>
        <taxon>Chalcidoidea</taxon>
        <taxon>Trichogrammatidae</taxon>
        <taxon>Trichogramma</taxon>
    </lineage>
</organism>
<proteinExistence type="predicted"/>
<name>A0ABD2WK80_9HYME</name>
<sequence length="124" mass="14072">MLQTYECAQELKAPELNPQVAAKISSIPKTRDRHMLAIQKLATLSMTILGSLMTKIYDSRKEGMDTIEFLEPLRDTGKLLALLIHKQSLNRKAFIEPVMTKEGHDIVKESKIEEFLFSNGLADR</sequence>
<comment type="caution">
    <text evidence="1">The sequence shown here is derived from an EMBL/GenBank/DDBJ whole genome shotgun (WGS) entry which is preliminary data.</text>
</comment>
<dbReference type="Proteomes" id="UP001627154">
    <property type="component" value="Unassembled WGS sequence"/>
</dbReference>
<protein>
    <submittedName>
        <fullName evidence="1">Uncharacterized protein</fullName>
    </submittedName>
</protein>
<gene>
    <name evidence="1" type="ORF">TKK_012114</name>
</gene>
<reference evidence="1 2" key="1">
    <citation type="journal article" date="2024" name="bioRxiv">
        <title>A reference genome for Trichogramma kaykai: A tiny desert-dwelling parasitoid wasp with competing sex-ratio distorters.</title>
        <authorList>
            <person name="Culotta J."/>
            <person name="Lindsey A.R."/>
        </authorList>
    </citation>
    <scope>NUCLEOTIDE SEQUENCE [LARGE SCALE GENOMIC DNA]</scope>
    <source>
        <strain evidence="1 2">KSX58</strain>
    </source>
</reference>
<dbReference type="AlphaFoldDB" id="A0ABD2WK80"/>
<keyword evidence="2" id="KW-1185">Reference proteome</keyword>
<dbReference type="EMBL" id="JBJJXI010000097">
    <property type="protein sequence ID" value="KAL3393433.1"/>
    <property type="molecule type" value="Genomic_DNA"/>
</dbReference>
<evidence type="ECO:0000313" key="1">
    <source>
        <dbReference type="EMBL" id="KAL3393433.1"/>
    </source>
</evidence>
<accession>A0ABD2WK80</accession>